<keyword evidence="1" id="KW-0175">Coiled coil</keyword>
<evidence type="ECO:0000313" key="2">
    <source>
        <dbReference type="EMBL" id="KKM00156.1"/>
    </source>
</evidence>
<dbReference type="EMBL" id="LAZR01017501">
    <property type="protein sequence ID" value="KKM00156.1"/>
    <property type="molecule type" value="Genomic_DNA"/>
</dbReference>
<organism evidence="2">
    <name type="scientific">marine sediment metagenome</name>
    <dbReference type="NCBI Taxonomy" id="412755"/>
    <lineage>
        <taxon>unclassified sequences</taxon>
        <taxon>metagenomes</taxon>
        <taxon>ecological metagenomes</taxon>
    </lineage>
</organism>
<dbReference type="AlphaFoldDB" id="A0A0F9J2G0"/>
<proteinExistence type="predicted"/>
<feature type="coiled-coil region" evidence="1">
    <location>
        <begin position="75"/>
        <end position="109"/>
    </location>
</feature>
<comment type="caution">
    <text evidence="2">The sequence shown here is derived from an EMBL/GenBank/DDBJ whole genome shotgun (WGS) entry which is preliminary data.</text>
</comment>
<name>A0A0F9J2G0_9ZZZZ</name>
<evidence type="ECO:0000256" key="1">
    <source>
        <dbReference type="SAM" id="Coils"/>
    </source>
</evidence>
<accession>A0A0F9J2G0</accession>
<protein>
    <submittedName>
        <fullName evidence="2">Uncharacterized protein</fullName>
    </submittedName>
</protein>
<reference evidence="2" key="1">
    <citation type="journal article" date="2015" name="Nature">
        <title>Complex archaea that bridge the gap between prokaryotes and eukaryotes.</title>
        <authorList>
            <person name="Spang A."/>
            <person name="Saw J.H."/>
            <person name="Jorgensen S.L."/>
            <person name="Zaremba-Niedzwiedzka K."/>
            <person name="Martijn J."/>
            <person name="Lind A.E."/>
            <person name="van Eijk R."/>
            <person name="Schleper C."/>
            <person name="Guy L."/>
            <person name="Ettema T.J."/>
        </authorList>
    </citation>
    <scope>NUCLEOTIDE SEQUENCE</scope>
</reference>
<sequence>MKDELAEMGQQVIALVSERPAHIATDADLASATSWLARVRSRRKGIDAFFEKLIKPFRLAIQEHKKECDNMLAPLRTHEVNLDAEVRNYRQLQAKKAAEAQRKADEKHEQRIEKAVAKGQDPALVKPPPVVAAPAKTVETDTGKVTFRKLRKHKLRDARLVPKEYWIIDDTKVGKAVRAGIDVPGYDIWEEEASSVRDF</sequence>
<gene>
    <name evidence="2" type="ORF">LCGC14_1807250</name>
</gene>